<dbReference type="AlphaFoldDB" id="A0A139IUD2"/>
<dbReference type="Proteomes" id="UP000073492">
    <property type="component" value="Unassembled WGS sequence"/>
</dbReference>
<feature type="region of interest" description="Disordered" evidence="1">
    <location>
        <begin position="105"/>
        <end position="124"/>
    </location>
</feature>
<feature type="region of interest" description="Disordered" evidence="1">
    <location>
        <begin position="1"/>
        <end position="22"/>
    </location>
</feature>
<sequence length="344" mass="36748">MQAAKDAVSKFTSKHGHHDTTVHEKVAPSVQNETVTRNQEDRVTTAIDKEVHQDHYHTSVQPVHDKEVLPEKHHHNLAGVEHRNFEHDDHNKVKSTLDREAAKFKDTTERVEGEHTTSAQPTVAGEHVHHHVHETIQPVVNKQTIEPHVVHTTIPVHEVHHNAAQHHATSQLPAVSMSDYKKQGGALTGRDQRSDAFDGCPKPIGGSNDDVHKAGAGITSNGIHSHGTHNNTSGVTGSNGLGSRDTTTAGVASGVASRDAAGADKLAHNGVHNTISNDGTHGGYSGNRYQDLPDSITGHNSSAATSGGTGRVAATGEKNSKPTLLDRLNPMKDTDGDGKKGIMD</sequence>
<dbReference type="EMBL" id="LFZO01000009">
    <property type="protein sequence ID" value="KXT18222.1"/>
    <property type="molecule type" value="Genomic_DNA"/>
</dbReference>
<evidence type="ECO:0000256" key="1">
    <source>
        <dbReference type="SAM" id="MobiDB-lite"/>
    </source>
</evidence>
<organism evidence="2 3">
    <name type="scientific">Pseudocercospora musae</name>
    <dbReference type="NCBI Taxonomy" id="113226"/>
    <lineage>
        <taxon>Eukaryota</taxon>
        <taxon>Fungi</taxon>
        <taxon>Dikarya</taxon>
        <taxon>Ascomycota</taxon>
        <taxon>Pezizomycotina</taxon>
        <taxon>Dothideomycetes</taxon>
        <taxon>Dothideomycetidae</taxon>
        <taxon>Mycosphaerellales</taxon>
        <taxon>Mycosphaerellaceae</taxon>
        <taxon>Pseudocercospora</taxon>
    </lineage>
</organism>
<feature type="compositionally biased region" description="Polar residues" evidence="1">
    <location>
        <begin position="297"/>
        <end position="306"/>
    </location>
</feature>
<feature type="compositionally biased region" description="Polar residues" evidence="1">
    <location>
        <begin position="221"/>
        <end position="238"/>
    </location>
</feature>
<dbReference type="PANTHER" id="PTHR38703:SF1">
    <property type="entry name" value="ALLERGEN"/>
    <property type="match status" value="1"/>
</dbReference>
<accession>A0A139IUD2</accession>
<gene>
    <name evidence="2" type="ORF">AC579_2899</name>
</gene>
<proteinExistence type="predicted"/>
<comment type="caution">
    <text evidence="2">The sequence shown here is derived from an EMBL/GenBank/DDBJ whole genome shotgun (WGS) entry which is preliminary data.</text>
</comment>
<keyword evidence="3" id="KW-1185">Reference proteome</keyword>
<evidence type="ECO:0000313" key="3">
    <source>
        <dbReference type="Proteomes" id="UP000073492"/>
    </source>
</evidence>
<protein>
    <recommendedName>
        <fullName evidence="4">Allergen</fullName>
    </recommendedName>
</protein>
<evidence type="ECO:0000313" key="2">
    <source>
        <dbReference type="EMBL" id="KXT18222.1"/>
    </source>
</evidence>
<feature type="compositionally biased region" description="Basic and acidic residues" evidence="1">
    <location>
        <begin position="105"/>
        <end position="115"/>
    </location>
</feature>
<feature type="region of interest" description="Disordered" evidence="1">
    <location>
        <begin position="221"/>
        <end position="248"/>
    </location>
</feature>
<feature type="compositionally biased region" description="Basic and acidic residues" evidence="1">
    <location>
        <begin position="329"/>
        <end position="344"/>
    </location>
</feature>
<dbReference type="STRING" id="113226.A0A139IUD2"/>
<feature type="region of interest" description="Disordered" evidence="1">
    <location>
        <begin position="272"/>
        <end position="344"/>
    </location>
</feature>
<name>A0A139IUD2_9PEZI</name>
<dbReference type="PANTHER" id="PTHR38703">
    <property type="entry name" value="CHROMOSOME 8, WHOLE GENOME SHOTGUN SEQUENCE"/>
    <property type="match status" value="1"/>
</dbReference>
<dbReference type="OrthoDB" id="2118965at2759"/>
<reference evidence="2 3" key="1">
    <citation type="submission" date="2015-07" db="EMBL/GenBank/DDBJ databases">
        <title>Comparative genomics of the Sigatoka disease complex on banana suggests a link between parallel evolutionary changes in Pseudocercospora fijiensis and Pseudocercospora eumusae and increased virulence on the banana host.</title>
        <authorList>
            <person name="Chang T.-C."/>
            <person name="Salvucci A."/>
            <person name="Crous P.W."/>
            <person name="Stergiopoulos I."/>
        </authorList>
    </citation>
    <scope>NUCLEOTIDE SEQUENCE [LARGE SCALE GENOMIC DNA]</scope>
    <source>
        <strain evidence="2 3">CBS 116634</strain>
    </source>
</reference>
<evidence type="ECO:0008006" key="4">
    <source>
        <dbReference type="Google" id="ProtNLM"/>
    </source>
</evidence>